<keyword evidence="2" id="KW-1185">Reference proteome</keyword>
<comment type="caution">
    <text evidence="1">The sequence shown here is derived from an EMBL/GenBank/DDBJ whole genome shotgun (WGS) entry which is preliminary data.</text>
</comment>
<name>A0ABS1RBN4_9SPHI</name>
<dbReference type="EMBL" id="JAERTY010000017">
    <property type="protein sequence ID" value="MBL1411427.1"/>
    <property type="molecule type" value="Genomic_DNA"/>
</dbReference>
<reference evidence="1 2" key="1">
    <citation type="submission" date="2021-01" db="EMBL/GenBank/DDBJ databases">
        <title>C459-1 draft genome sequence.</title>
        <authorList>
            <person name="Zhang X.-F."/>
        </authorList>
    </citation>
    <scope>NUCLEOTIDE SEQUENCE [LARGE SCALE GENOMIC DNA]</scope>
    <source>
        <strain evidence="2">C459-1</strain>
    </source>
</reference>
<proteinExistence type="predicted"/>
<keyword evidence="1" id="KW-0808">Transferase</keyword>
<dbReference type="InterPro" id="IPR014942">
    <property type="entry name" value="AbiEii"/>
</dbReference>
<dbReference type="Gene3D" id="3.10.450.620">
    <property type="entry name" value="JHP933, nucleotidyltransferase-like core domain"/>
    <property type="match status" value="1"/>
</dbReference>
<gene>
    <name evidence="1" type="ORF">JKG61_21900</name>
</gene>
<dbReference type="Pfam" id="PF08843">
    <property type="entry name" value="AbiEii"/>
    <property type="match status" value="1"/>
</dbReference>
<dbReference type="Proteomes" id="UP000625283">
    <property type="component" value="Unassembled WGS sequence"/>
</dbReference>
<evidence type="ECO:0000313" key="2">
    <source>
        <dbReference type="Proteomes" id="UP000625283"/>
    </source>
</evidence>
<dbReference type="GO" id="GO:0016740">
    <property type="term" value="F:transferase activity"/>
    <property type="evidence" value="ECO:0007669"/>
    <property type="project" value="UniProtKB-KW"/>
</dbReference>
<evidence type="ECO:0000313" key="1">
    <source>
        <dbReference type="EMBL" id="MBL1411427.1"/>
    </source>
</evidence>
<dbReference type="RefSeq" id="WP_202105143.1">
    <property type="nucleotide sequence ID" value="NZ_JAERTY010000017.1"/>
</dbReference>
<protein>
    <submittedName>
        <fullName evidence="1">Nucleotidyl transferase AbiEii/AbiGii toxin family protein</fullName>
    </submittedName>
</protein>
<sequence length="335" mass="39063">MWINLSDEQKLQILEQVENAIGLPAFVVEKDWWVCIILKAVFQSRYADSIIFKGGTSLSKAYNLINRFSEDIDLIIDHHLLGFDQLGSKSQIKKLRKASGGFIINEFREELVSQLDHLGVDRELYEIRYNDHIDDTSDPNTLEIHYRSVVPTDNVYIQQRILLEMGARSLTEPFEIKSVISFLDHHYRDLDFTEPSFGVQVVIPTRTFIEKVLLLHEEFSKPVDKIRTDRLTRHLYDLDKIMDAEYGEMAIDADELFNTIVHHRKTVTPLRGMDYSNHVKGKLSIIPPDAIMAKWEADYKTMQENMIIGDSLNWSELLGRIWEIEKRFNRIILIP</sequence>
<organism evidence="1 2">
    <name type="scientific">Sphingobacterium faecale</name>
    <dbReference type="NCBI Taxonomy" id="2803775"/>
    <lineage>
        <taxon>Bacteria</taxon>
        <taxon>Pseudomonadati</taxon>
        <taxon>Bacteroidota</taxon>
        <taxon>Sphingobacteriia</taxon>
        <taxon>Sphingobacteriales</taxon>
        <taxon>Sphingobacteriaceae</taxon>
        <taxon>Sphingobacterium</taxon>
    </lineage>
</organism>
<accession>A0ABS1RBN4</accession>